<dbReference type="Pfam" id="PF09792">
    <property type="entry name" value="But2"/>
    <property type="match status" value="1"/>
</dbReference>
<dbReference type="AlphaFoldDB" id="A0A0D2IZQ2"/>
<protein>
    <recommendedName>
        <fullName evidence="1">Ubiquitin 3 binding protein But2 C-terminal domain-containing protein</fullName>
    </recommendedName>
</protein>
<name>A0A0D2IZQ2_9EURO</name>
<dbReference type="OrthoDB" id="4149866at2759"/>
<organism evidence="2 3">
    <name type="scientific">Fonsecaea multimorphosa CBS 102226</name>
    <dbReference type="NCBI Taxonomy" id="1442371"/>
    <lineage>
        <taxon>Eukaryota</taxon>
        <taxon>Fungi</taxon>
        <taxon>Dikarya</taxon>
        <taxon>Ascomycota</taxon>
        <taxon>Pezizomycotina</taxon>
        <taxon>Eurotiomycetes</taxon>
        <taxon>Chaetothyriomycetidae</taxon>
        <taxon>Chaetothyriales</taxon>
        <taxon>Herpotrichiellaceae</taxon>
        <taxon>Fonsecaea</taxon>
    </lineage>
</organism>
<dbReference type="EMBL" id="KN848063">
    <property type="protein sequence ID" value="KIY02562.1"/>
    <property type="molecule type" value="Genomic_DNA"/>
</dbReference>
<evidence type="ECO:0000259" key="1">
    <source>
        <dbReference type="Pfam" id="PF09792"/>
    </source>
</evidence>
<feature type="domain" description="Ubiquitin 3 binding protein But2 C-terminal" evidence="1">
    <location>
        <begin position="51"/>
        <end position="183"/>
    </location>
</feature>
<dbReference type="Proteomes" id="UP000053411">
    <property type="component" value="Unassembled WGS sequence"/>
</dbReference>
<dbReference type="InterPro" id="IPR018620">
    <property type="entry name" value="Ubiquitin3-bd_protein_But2_C"/>
</dbReference>
<reference evidence="2 3" key="1">
    <citation type="submission" date="2015-01" db="EMBL/GenBank/DDBJ databases">
        <title>The Genome Sequence of Fonsecaea multimorphosa CBS 102226.</title>
        <authorList>
            <consortium name="The Broad Institute Genomics Platform"/>
            <person name="Cuomo C."/>
            <person name="de Hoog S."/>
            <person name="Gorbushina A."/>
            <person name="Stielow B."/>
            <person name="Teixiera M."/>
            <person name="Abouelleil A."/>
            <person name="Chapman S.B."/>
            <person name="Priest M."/>
            <person name="Young S.K."/>
            <person name="Wortman J."/>
            <person name="Nusbaum C."/>
            <person name="Birren B."/>
        </authorList>
    </citation>
    <scope>NUCLEOTIDE SEQUENCE [LARGE SCALE GENOMIC DNA]</scope>
    <source>
        <strain evidence="2 3">CBS 102226</strain>
    </source>
</reference>
<gene>
    <name evidence="2" type="ORF">Z520_01027</name>
</gene>
<sequence length="248" mass="25833">MKTAVIATAAFSSIAAAKGSWHYSGSSYPPYASKDCPFIPSADQFVLFADNIQTVSQVNPNKAFLRSSDLYVETANDLATASQFTIPDFAEGANCSLNLAVPSPDQIYGDLSQAIFSGGGNLNFSQLANDLPSTGLTFNTLGDLQNDGVIKLTPGELLTVVPNFPCPPPGTVLPGIIQSVDTTLVVRDAVGPVCLSGLFVVIEPVGNPPSSPPPSSTTSYGTTSYTGSYTGTYSTYSVAATYTSKWSA</sequence>
<dbReference type="GeneID" id="27706773"/>
<dbReference type="VEuPathDB" id="FungiDB:Z520_01027"/>
<proteinExistence type="predicted"/>
<evidence type="ECO:0000313" key="3">
    <source>
        <dbReference type="Proteomes" id="UP000053411"/>
    </source>
</evidence>
<accession>A0A0D2IZQ2</accession>
<dbReference type="RefSeq" id="XP_016636684.1">
    <property type="nucleotide sequence ID" value="XM_016771545.1"/>
</dbReference>
<evidence type="ECO:0000313" key="2">
    <source>
        <dbReference type="EMBL" id="KIY02562.1"/>
    </source>
</evidence>
<keyword evidence="3" id="KW-1185">Reference proteome</keyword>